<proteinExistence type="predicted"/>
<dbReference type="EMBL" id="AP015041">
    <property type="protein sequence ID" value="BAT94394.1"/>
    <property type="molecule type" value="Genomic_DNA"/>
</dbReference>
<organism evidence="1 2">
    <name type="scientific">Vigna angularis var. angularis</name>
    <dbReference type="NCBI Taxonomy" id="157739"/>
    <lineage>
        <taxon>Eukaryota</taxon>
        <taxon>Viridiplantae</taxon>
        <taxon>Streptophyta</taxon>
        <taxon>Embryophyta</taxon>
        <taxon>Tracheophyta</taxon>
        <taxon>Spermatophyta</taxon>
        <taxon>Magnoliopsida</taxon>
        <taxon>eudicotyledons</taxon>
        <taxon>Gunneridae</taxon>
        <taxon>Pentapetalae</taxon>
        <taxon>rosids</taxon>
        <taxon>fabids</taxon>
        <taxon>Fabales</taxon>
        <taxon>Fabaceae</taxon>
        <taxon>Papilionoideae</taxon>
        <taxon>50 kb inversion clade</taxon>
        <taxon>NPAAA clade</taxon>
        <taxon>indigoferoid/millettioid clade</taxon>
        <taxon>Phaseoleae</taxon>
        <taxon>Vigna</taxon>
    </lineage>
</organism>
<dbReference type="AlphaFoldDB" id="A0A0S3SNM1"/>
<gene>
    <name evidence="1" type="primary">Vigan.08G099300</name>
    <name evidence="1" type="ORF">VIGAN_08099300</name>
</gene>
<evidence type="ECO:0000313" key="1">
    <source>
        <dbReference type="EMBL" id="BAT94394.1"/>
    </source>
</evidence>
<accession>A0A0S3SNM1</accession>
<sequence>MRNCLSVTAKPHTTISRAVCRSSCVSTWIDDLSYERYMSRQLAYTFIEQNYYLNLAESVSFHKACVKTSIINFSKSL</sequence>
<evidence type="ECO:0000313" key="2">
    <source>
        <dbReference type="Proteomes" id="UP000291084"/>
    </source>
</evidence>
<protein>
    <submittedName>
        <fullName evidence="1">Uncharacterized protein</fullName>
    </submittedName>
</protein>
<name>A0A0S3SNM1_PHAAN</name>
<dbReference type="Proteomes" id="UP000291084">
    <property type="component" value="Chromosome 8"/>
</dbReference>
<keyword evidence="2" id="KW-1185">Reference proteome</keyword>
<reference evidence="1 2" key="1">
    <citation type="journal article" date="2015" name="Sci. Rep.">
        <title>The power of single molecule real-time sequencing technology in the de novo assembly of a eukaryotic genome.</title>
        <authorList>
            <person name="Sakai H."/>
            <person name="Naito K."/>
            <person name="Ogiso-Tanaka E."/>
            <person name="Takahashi Y."/>
            <person name="Iseki K."/>
            <person name="Muto C."/>
            <person name="Satou K."/>
            <person name="Teruya K."/>
            <person name="Shiroma A."/>
            <person name="Shimoji M."/>
            <person name="Hirano T."/>
            <person name="Itoh T."/>
            <person name="Kaga A."/>
            <person name="Tomooka N."/>
        </authorList>
    </citation>
    <scope>NUCLEOTIDE SEQUENCE [LARGE SCALE GENOMIC DNA]</scope>
    <source>
        <strain evidence="2">cv. Shumari</strain>
    </source>
</reference>